<sequence>KNSKSTCPVTEMLPERKSLDAGHWTRELLPGLSTKTDRTPLLC</sequence>
<gene>
    <name evidence="1" type="ORF">ACOLOM_LOCUS13476</name>
</gene>
<accession>A0ACA9QVQ3</accession>
<dbReference type="Proteomes" id="UP000789525">
    <property type="component" value="Unassembled WGS sequence"/>
</dbReference>
<organism evidence="1 2">
    <name type="scientific">Acaulospora colombiana</name>
    <dbReference type="NCBI Taxonomy" id="27376"/>
    <lineage>
        <taxon>Eukaryota</taxon>
        <taxon>Fungi</taxon>
        <taxon>Fungi incertae sedis</taxon>
        <taxon>Mucoromycota</taxon>
        <taxon>Glomeromycotina</taxon>
        <taxon>Glomeromycetes</taxon>
        <taxon>Diversisporales</taxon>
        <taxon>Acaulosporaceae</taxon>
        <taxon>Acaulospora</taxon>
    </lineage>
</organism>
<name>A0ACA9QVQ3_9GLOM</name>
<comment type="caution">
    <text evidence="1">The sequence shown here is derived from an EMBL/GenBank/DDBJ whole genome shotgun (WGS) entry which is preliminary data.</text>
</comment>
<protein>
    <submittedName>
        <fullName evidence="1">7497_t:CDS:1</fullName>
    </submittedName>
</protein>
<keyword evidence="2" id="KW-1185">Reference proteome</keyword>
<dbReference type="EMBL" id="CAJVPT010062106">
    <property type="protein sequence ID" value="CAG8766414.1"/>
    <property type="molecule type" value="Genomic_DNA"/>
</dbReference>
<reference evidence="1" key="1">
    <citation type="submission" date="2021-06" db="EMBL/GenBank/DDBJ databases">
        <authorList>
            <person name="Kallberg Y."/>
            <person name="Tangrot J."/>
            <person name="Rosling A."/>
        </authorList>
    </citation>
    <scope>NUCLEOTIDE SEQUENCE</scope>
    <source>
        <strain evidence="1">CL356</strain>
    </source>
</reference>
<proteinExistence type="predicted"/>
<feature type="non-terminal residue" evidence="1">
    <location>
        <position position="1"/>
    </location>
</feature>
<evidence type="ECO:0000313" key="1">
    <source>
        <dbReference type="EMBL" id="CAG8766414.1"/>
    </source>
</evidence>
<evidence type="ECO:0000313" key="2">
    <source>
        <dbReference type="Proteomes" id="UP000789525"/>
    </source>
</evidence>
<feature type="non-terminal residue" evidence="1">
    <location>
        <position position="43"/>
    </location>
</feature>